<gene>
    <name evidence="1" type="ORF">GO986_14450</name>
</gene>
<dbReference type="EMBL" id="WQLB01000021">
    <property type="protein sequence ID" value="MVN87957.1"/>
    <property type="molecule type" value="Genomic_DNA"/>
</dbReference>
<name>A0A7C9LNB2_9DEIO</name>
<reference evidence="1 2" key="1">
    <citation type="submission" date="2019-12" db="EMBL/GenBank/DDBJ databases">
        <title>Deinococcus sp. HMF7620 Genome sequencing and assembly.</title>
        <authorList>
            <person name="Kang H."/>
            <person name="Kim H."/>
            <person name="Joh K."/>
        </authorList>
    </citation>
    <scope>NUCLEOTIDE SEQUENCE [LARGE SCALE GENOMIC DNA]</scope>
    <source>
        <strain evidence="1 2">HMF7620</strain>
    </source>
</reference>
<evidence type="ECO:0000313" key="2">
    <source>
        <dbReference type="Proteomes" id="UP000483286"/>
    </source>
</evidence>
<dbReference type="RefSeq" id="WP_157460019.1">
    <property type="nucleotide sequence ID" value="NZ_WQLB01000021.1"/>
</dbReference>
<keyword evidence="2" id="KW-1185">Reference proteome</keyword>
<organism evidence="1 2">
    <name type="scientific">Deinococcus arboris</name>
    <dbReference type="NCBI Taxonomy" id="2682977"/>
    <lineage>
        <taxon>Bacteria</taxon>
        <taxon>Thermotogati</taxon>
        <taxon>Deinococcota</taxon>
        <taxon>Deinococci</taxon>
        <taxon>Deinococcales</taxon>
        <taxon>Deinococcaceae</taxon>
        <taxon>Deinococcus</taxon>
    </lineage>
</organism>
<accession>A0A7C9LNB2</accession>
<comment type="caution">
    <text evidence="1">The sequence shown here is derived from an EMBL/GenBank/DDBJ whole genome shotgun (WGS) entry which is preliminary data.</text>
</comment>
<dbReference type="Proteomes" id="UP000483286">
    <property type="component" value="Unassembled WGS sequence"/>
</dbReference>
<proteinExistence type="predicted"/>
<dbReference type="AlphaFoldDB" id="A0A7C9LNB2"/>
<protein>
    <submittedName>
        <fullName evidence="1">Uncharacterized protein</fullName>
    </submittedName>
</protein>
<sequence length="259" mass="30334">MQAVSFARYGEDMSSAPRFKLSIQQVNTLNRSGLAAYVQRPPKDRVGWVSVRQVWLPEWRPAKWAYEVQHLEVTLDSFWTLKVYEEQQLDIEPWDLLMLSAFSSFLSDDLGEVERFFALFIDRPEFARHPDRVDCPHEFANEEWSRETPAHYSLIRRAWVAFLLCARDRVMEMNWLTPQQILRGHVTRVGLGDFDLLTTEGLRTVAFGQRYEAQVWAVDAEGGIQQWQEPSKRLGLSAQRLPIWSHEAESWDWPLEEGH</sequence>
<evidence type="ECO:0000313" key="1">
    <source>
        <dbReference type="EMBL" id="MVN87957.1"/>
    </source>
</evidence>